<dbReference type="EMBL" id="JASPKZ010005671">
    <property type="protein sequence ID" value="KAJ9588538.1"/>
    <property type="molecule type" value="Genomic_DNA"/>
</dbReference>
<protein>
    <submittedName>
        <fullName evidence="1">Uncharacterized protein</fullName>
    </submittedName>
</protein>
<proteinExistence type="predicted"/>
<dbReference type="AlphaFoldDB" id="A0AAD8EFK5"/>
<feature type="non-terminal residue" evidence="1">
    <location>
        <position position="1"/>
    </location>
</feature>
<accession>A0AAD8EFK5</accession>
<organism evidence="1 2">
    <name type="scientific">Diploptera punctata</name>
    <name type="common">Pacific beetle cockroach</name>
    <dbReference type="NCBI Taxonomy" id="6984"/>
    <lineage>
        <taxon>Eukaryota</taxon>
        <taxon>Metazoa</taxon>
        <taxon>Ecdysozoa</taxon>
        <taxon>Arthropoda</taxon>
        <taxon>Hexapoda</taxon>
        <taxon>Insecta</taxon>
        <taxon>Pterygota</taxon>
        <taxon>Neoptera</taxon>
        <taxon>Polyneoptera</taxon>
        <taxon>Dictyoptera</taxon>
        <taxon>Blattodea</taxon>
        <taxon>Blaberoidea</taxon>
        <taxon>Blaberidae</taxon>
        <taxon>Diplopterinae</taxon>
        <taxon>Diploptera</taxon>
    </lineage>
</organism>
<evidence type="ECO:0000313" key="2">
    <source>
        <dbReference type="Proteomes" id="UP001233999"/>
    </source>
</evidence>
<sequence>LIYYYKCISLENHCDFVLNTSGNNALFQATAFFFFMKALQISKYLHTNRSHKKPPILFSNHFYEIVRKCTTVATTHLHDTKDYKCGKNL</sequence>
<name>A0AAD8EFK5_DIPPU</name>
<feature type="non-terminal residue" evidence="1">
    <location>
        <position position="89"/>
    </location>
</feature>
<keyword evidence="2" id="KW-1185">Reference proteome</keyword>
<dbReference type="Proteomes" id="UP001233999">
    <property type="component" value="Unassembled WGS sequence"/>
</dbReference>
<reference evidence="1" key="1">
    <citation type="journal article" date="2023" name="IScience">
        <title>Live-bearing cockroach genome reveals convergent evolutionary mechanisms linked to viviparity in insects and beyond.</title>
        <authorList>
            <person name="Fouks B."/>
            <person name="Harrison M.C."/>
            <person name="Mikhailova A.A."/>
            <person name="Marchal E."/>
            <person name="English S."/>
            <person name="Carruthers M."/>
            <person name="Jennings E.C."/>
            <person name="Chiamaka E.L."/>
            <person name="Frigard R.A."/>
            <person name="Pippel M."/>
            <person name="Attardo G.M."/>
            <person name="Benoit J.B."/>
            <person name="Bornberg-Bauer E."/>
            <person name="Tobe S.S."/>
        </authorList>
    </citation>
    <scope>NUCLEOTIDE SEQUENCE</scope>
    <source>
        <strain evidence="1">Stay&amp;Tobe</strain>
    </source>
</reference>
<gene>
    <name evidence="1" type="ORF">L9F63_018076</name>
</gene>
<reference evidence="1" key="2">
    <citation type="submission" date="2023-05" db="EMBL/GenBank/DDBJ databases">
        <authorList>
            <person name="Fouks B."/>
        </authorList>
    </citation>
    <scope>NUCLEOTIDE SEQUENCE</scope>
    <source>
        <strain evidence="1">Stay&amp;Tobe</strain>
        <tissue evidence="1">Testes</tissue>
    </source>
</reference>
<evidence type="ECO:0000313" key="1">
    <source>
        <dbReference type="EMBL" id="KAJ9588538.1"/>
    </source>
</evidence>
<comment type="caution">
    <text evidence="1">The sequence shown here is derived from an EMBL/GenBank/DDBJ whole genome shotgun (WGS) entry which is preliminary data.</text>
</comment>